<evidence type="ECO:0000256" key="1">
    <source>
        <dbReference type="ARBA" id="ARBA00004651"/>
    </source>
</evidence>
<keyword evidence="3 10" id="KW-0716">Sensory transduction</keyword>
<evidence type="ECO:0000256" key="3">
    <source>
        <dbReference type="ARBA" id="ARBA00022606"/>
    </source>
</evidence>
<dbReference type="AlphaFoldDB" id="A0AAD9RYS1"/>
<name>A0AAD9RYS1_9HYME</name>
<dbReference type="Proteomes" id="UP001258017">
    <property type="component" value="Unassembled WGS sequence"/>
</dbReference>
<comment type="subcellular location">
    <subcellularLocation>
        <location evidence="1 10">Cell membrane</location>
        <topology evidence="1 10">Multi-pass membrane protein</topology>
    </subcellularLocation>
</comment>
<evidence type="ECO:0000313" key="12">
    <source>
        <dbReference type="Proteomes" id="UP001258017"/>
    </source>
</evidence>
<dbReference type="InterPro" id="IPR004117">
    <property type="entry name" value="7tm6_olfct_rcpt"/>
</dbReference>
<evidence type="ECO:0000256" key="2">
    <source>
        <dbReference type="ARBA" id="ARBA00022475"/>
    </source>
</evidence>
<keyword evidence="7 10" id="KW-0472">Membrane</keyword>
<feature type="transmembrane region" description="Helical" evidence="10">
    <location>
        <begin position="267"/>
        <end position="291"/>
    </location>
</feature>
<reference evidence="11" key="1">
    <citation type="submission" date="2021-08" db="EMBL/GenBank/DDBJ databases">
        <authorList>
            <person name="Misof B."/>
            <person name="Oliver O."/>
            <person name="Podsiadlowski L."/>
            <person name="Donath A."/>
            <person name="Peters R."/>
            <person name="Mayer C."/>
            <person name="Rust J."/>
            <person name="Gunkel S."/>
            <person name="Lesny P."/>
            <person name="Martin S."/>
            <person name="Oeyen J.P."/>
            <person name="Petersen M."/>
            <person name="Panagiotis P."/>
            <person name="Wilbrandt J."/>
            <person name="Tanja T."/>
        </authorList>
    </citation>
    <scope>NUCLEOTIDE SEQUENCE</scope>
    <source>
        <strain evidence="11">GBR_01_08_01A</strain>
        <tissue evidence="11">Thorax + abdomen</tissue>
    </source>
</reference>
<dbReference type="GO" id="GO:0007165">
    <property type="term" value="P:signal transduction"/>
    <property type="evidence" value="ECO:0007669"/>
    <property type="project" value="UniProtKB-KW"/>
</dbReference>
<dbReference type="GO" id="GO:0005886">
    <property type="term" value="C:plasma membrane"/>
    <property type="evidence" value="ECO:0007669"/>
    <property type="project" value="UniProtKB-SubCell"/>
</dbReference>
<evidence type="ECO:0000256" key="6">
    <source>
        <dbReference type="ARBA" id="ARBA00022989"/>
    </source>
</evidence>
<dbReference type="GO" id="GO:0005549">
    <property type="term" value="F:odorant binding"/>
    <property type="evidence" value="ECO:0007669"/>
    <property type="project" value="InterPro"/>
</dbReference>
<feature type="transmembrane region" description="Helical" evidence="10">
    <location>
        <begin position="128"/>
        <end position="154"/>
    </location>
</feature>
<evidence type="ECO:0000256" key="7">
    <source>
        <dbReference type="ARBA" id="ARBA00023136"/>
    </source>
</evidence>
<evidence type="ECO:0000256" key="9">
    <source>
        <dbReference type="ARBA" id="ARBA00023224"/>
    </source>
</evidence>
<evidence type="ECO:0000256" key="4">
    <source>
        <dbReference type="ARBA" id="ARBA00022692"/>
    </source>
</evidence>
<keyword evidence="6 10" id="KW-1133">Transmembrane helix</keyword>
<organism evidence="11 12">
    <name type="scientific">Odynerus spinipes</name>
    <dbReference type="NCBI Taxonomy" id="1348599"/>
    <lineage>
        <taxon>Eukaryota</taxon>
        <taxon>Metazoa</taxon>
        <taxon>Ecdysozoa</taxon>
        <taxon>Arthropoda</taxon>
        <taxon>Hexapoda</taxon>
        <taxon>Insecta</taxon>
        <taxon>Pterygota</taxon>
        <taxon>Neoptera</taxon>
        <taxon>Endopterygota</taxon>
        <taxon>Hymenoptera</taxon>
        <taxon>Apocrita</taxon>
        <taxon>Aculeata</taxon>
        <taxon>Vespoidea</taxon>
        <taxon>Vespidae</taxon>
        <taxon>Eumeninae</taxon>
        <taxon>Odynerus</taxon>
    </lineage>
</organism>
<evidence type="ECO:0000256" key="5">
    <source>
        <dbReference type="ARBA" id="ARBA00022725"/>
    </source>
</evidence>
<evidence type="ECO:0000256" key="10">
    <source>
        <dbReference type="RuleBase" id="RU351113"/>
    </source>
</evidence>
<dbReference type="EMBL" id="JAIFRP010000006">
    <property type="protein sequence ID" value="KAK2588073.1"/>
    <property type="molecule type" value="Genomic_DNA"/>
</dbReference>
<sequence>MKRKSAWNRETVYVLRIYEKYLGSIGVWPLDAENFESNVRWSLAMLIQMTTISNLSLEIHRHCVDLDDTMDAFLMLLSSLVSMSKLFLARLNCRHTRALISSIVEDLSTLIDSPEREIAMRYATKGRFVSSAILYLGYASGLSFVLRTLPLYYVLPSGKGHNPNETEDVRATTYFLSTYCVFGEQSGLWRAAILLLQAMQIFVNATSHCGTDGLFFGIVMYVCGQFELCRMNFADLGRDESRSGEKIGSLVRRHCRLIRLADNLEEAFNMIILVQLLMSAFLLCVEGFQMLVSLDANDTVASAKHAVLIITMLVQLFLYSYAGDKLESKTEELVLGVYGSPWYDFDASLAKNVSFVILHGRIPRRVTAGKFVSMNLFTFKEIVKTSASYMSVLRIMLTN</sequence>
<gene>
    <name evidence="11" type="ORF">KPH14_004138</name>
</gene>
<evidence type="ECO:0000256" key="8">
    <source>
        <dbReference type="ARBA" id="ARBA00023170"/>
    </source>
</evidence>
<comment type="caution">
    <text evidence="10">Lacks conserved residue(s) required for the propagation of feature annotation.</text>
</comment>
<keyword evidence="9 10" id="KW-0807">Transducer</keyword>
<accession>A0AAD9RYS1</accession>
<protein>
    <recommendedName>
        <fullName evidence="10">Odorant receptor</fullName>
    </recommendedName>
</protein>
<feature type="transmembrane region" description="Helical" evidence="10">
    <location>
        <begin position="303"/>
        <end position="322"/>
    </location>
</feature>
<keyword evidence="2" id="KW-1003">Cell membrane</keyword>
<keyword evidence="4 10" id="KW-0812">Transmembrane</keyword>
<proteinExistence type="inferred from homology"/>
<comment type="similarity">
    <text evidence="10">Belongs to the insect chemoreceptor superfamily. Heteromeric odorant receptor channel (TC 1.A.69) family.</text>
</comment>
<reference evidence="11" key="2">
    <citation type="journal article" date="2023" name="Commun. Biol.">
        <title>Intrasexual cuticular hydrocarbon dimorphism in a wasp sheds light on hydrocarbon biosynthesis genes in Hymenoptera.</title>
        <authorList>
            <person name="Moris V.C."/>
            <person name="Podsiadlowski L."/>
            <person name="Martin S."/>
            <person name="Oeyen J.P."/>
            <person name="Donath A."/>
            <person name="Petersen M."/>
            <person name="Wilbrandt J."/>
            <person name="Misof B."/>
            <person name="Liedtke D."/>
            <person name="Thamm M."/>
            <person name="Scheiner R."/>
            <person name="Schmitt T."/>
            <person name="Niehuis O."/>
        </authorList>
    </citation>
    <scope>NUCLEOTIDE SEQUENCE</scope>
    <source>
        <strain evidence="11">GBR_01_08_01A</strain>
    </source>
</reference>
<dbReference type="Pfam" id="PF02949">
    <property type="entry name" value="7tm_6"/>
    <property type="match status" value="1"/>
</dbReference>
<keyword evidence="8 10" id="KW-0675">Receptor</keyword>
<dbReference type="GO" id="GO:0004984">
    <property type="term" value="F:olfactory receptor activity"/>
    <property type="evidence" value="ECO:0007669"/>
    <property type="project" value="InterPro"/>
</dbReference>
<comment type="caution">
    <text evidence="11">The sequence shown here is derived from an EMBL/GenBank/DDBJ whole genome shotgun (WGS) entry which is preliminary data.</text>
</comment>
<keyword evidence="12" id="KW-1185">Reference proteome</keyword>
<dbReference type="PANTHER" id="PTHR21137:SF35">
    <property type="entry name" value="ODORANT RECEPTOR 19A-RELATED"/>
    <property type="match status" value="1"/>
</dbReference>
<evidence type="ECO:0000313" key="11">
    <source>
        <dbReference type="EMBL" id="KAK2588073.1"/>
    </source>
</evidence>
<dbReference type="PANTHER" id="PTHR21137">
    <property type="entry name" value="ODORANT RECEPTOR"/>
    <property type="match status" value="1"/>
</dbReference>
<keyword evidence="5 10" id="KW-0552">Olfaction</keyword>